<dbReference type="Proteomes" id="UP000036403">
    <property type="component" value="Unassembled WGS sequence"/>
</dbReference>
<keyword evidence="2" id="KW-1185">Reference proteome</keyword>
<dbReference type="InterPro" id="IPR008042">
    <property type="entry name" value="Retrotrans_Pao"/>
</dbReference>
<dbReference type="AlphaFoldDB" id="A0A0J7K8W5"/>
<name>A0A0J7K8W5_LASNI</name>
<proteinExistence type="predicted"/>
<protein>
    <submittedName>
        <fullName evidence="1">Zinc knuckle protein</fullName>
    </submittedName>
</protein>
<evidence type="ECO:0000313" key="1">
    <source>
        <dbReference type="EMBL" id="KMQ86873.1"/>
    </source>
</evidence>
<dbReference type="Pfam" id="PF05380">
    <property type="entry name" value="Peptidase_A17"/>
    <property type="match status" value="2"/>
</dbReference>
<dbReference type="EMBL" id="LBMM01011384">
    <property type="protein sequence ID" value="KMQ86873.1"/>
    <property type="molecule type" value="Genomic_DNA"/>
</dbReference>
<accession>A0A0J7K8W5</accession>
<dbReference type="PANTHER" id="PTHR47331">
    <property type="entry name" value="PHD-TYPE DOMAIN-CONTAINING PROTEIN"/>
    <property type="match status" value="1"/>
</dbReference>
<dbReference type="OrthoDB" id="8065733at2759"/>
<comment type="caution">
    <text evidence="1">The sequence shown here is derived from an EMBL/GenBank/DDBJ whole genome shotgun (WGS) entry which is preliminary data.</text>
</comment>
<evidence type="ECO:0000313" key="2">
    <source>
        <dbReference type="Proteomes" id="UP000036403"/>
    </source>
</evidence>
<dbReference type="STRING" id="67767.A0A0J7K8W5"/>
<organism evidence="1 2">
    <name type="scientific">Lasius niger</name>
    <name type="common">Black garden ant</name>
    <dbReference type="NCBI Taxonomy" id="67767"/>
    <lineage>
        <taxon>Eukaryota</taxon>
        <taxon>Metazoa</taxon>
        <taxon>Ecdysozoa</taxon>
        <taxon>Arthropoda</taxon>
        <taxon>Hexapoda</taxon>
        <taxon>Insecta</taxon>
        <taxon>Pterygota</taxon>
        <taxon>Neoptera</taxon>
        <taxon>Endopterygota</taxon>
        <taxon>Hymenoptera</taxon>
        <taxon>Apocrita</taxon>
        <taxon>Aculeata</taxon>
        <taxon>Formicoidea</taxon>
        <taxon>Formicidae</taxon>
        <taxon>Formicinae</taxon>
        <taxon>Lasius</taxon>
        <taxon>Lasius</taxon>
    </lineage>
</organism>
<dbReference type="PaxDb" id="67767-A0A0J7K8W5"/>
<reference evidence="1 2" key="1">
    <citation type="submission" date="2015-04" db="EMBL/GenBank/DDBJ databases">
        <title>Lasius niger genome sequencing.</title>
        <authorList>
            <person name="Konorov E.A."/>
            <person name="Nikitin M.A."/>
            <person name="Kirill M.V."/>
            <person name="Chang P."/>
        </authorList>
    </citation>
    <scope>NUCLEOTIDE SEQUENCE [LARGE SCALE GENOMIC DNA]</scope>
    <source>
        <tissue evidence="1">Whole</tissue>
    </source>
</reference>
<dbReference type="PANTHER" id="PTHR47331:SF1">
    <property type="entry name" value="GAG-LIKE PROTEIN"/>
    <property type="match status" value="1"/>
</dbReference>
<gene>
    <name evidence="1" type="ORF">RF55_14026</name>
</gene>
<sequence>MANPLTSSSHDPDGVRTLGVLWSSANDSFALRVASTTNLTGCTKRSVLSDVARFFDPLGWAVPVLVLGKIFKTCGKTKIAPVKQISIPRLELCGALLLARLLFNTTKELNFEDMPVFAWTDSAVTLAWIRGHPSRWKTFVANRVAELQTLVPPQNWRHVPTSGKSNRCGNKSHIT</sequence>